<dbReference type="InterPro" id="IPR043132">
    <property type="entry name" value="BCAT-like_C"/>
</dbReference>
<protein>
    <recommendedName>
        <fullName evidence="18">Branched-chain-amino-acid aminotransferase</fullName>
        <ecNumber evidence="18">2.6.1.42</ecNumber>
    </recommendedName>
</protein>
<dbReference type="PANTHER" id="PTHR11825">
    <property type="entry name" value="SUBGROUP IIII AMINOTRANSFERASE"/>
    <property type="match status" value="1"/>
</dbReference>
<dbReference type="InterPro" id="IPR043131">
    <property type="entry name" value="BCAT-like_N"/>
</dbReference>
<sequence>MEIELNLLPEEKRKAPDFETLSFGRVFTPHMFLMNYDCSRGWHSARIVPFSKLELHPAAIVLHYAQTIFEGLKAYFGVDGKIRLFRPWENAKRFNRSAERLCIPTIDPDFFLKAIKTLVWIDRDWIPRKKGASLYIRPFVFGTEGTLGVKPSHEYLFVIILSPVAAYYEEGFNPIKIYVTENYVRAFPGGTGDVKAGGNYAASLKALEEAKKKGYTQILWLDGLERKYVEEVGTMNIFFYFEDELVTPTLTGSILPGITRDSVLKLAQHLGIKAVERRISIDEVIEGIETGRLKECFGTGTAAVISPVGKIYFREKEYLINNGETGPIATKFFNYLTGLQYGEIEDAFGWTMILEDPFKNKD</sequence>
<dbReference type="UniPathway" id="UPA00049">
    <property type="reaction ID" value="UER00062"/>
</dbReference>
<comment type="pathway">
    <text evidence="3">Amino-acid biosynthesis; L-isoleucine biosynthesis; L-isoleucine from 2-oxobutanoate: step 4/4.</text>
</comment>
<dbReference type="InterPro" id="IPR033939">
    <property type="entry name" value="BCAT_family"/>
</dbReference>
<comment type="pathway">
    <text evidence="4">Amino-acid biosynthesis; L-valine biosynthesis; L-valine from pyruvate: step 4/4.</text>
</comment>
<dbReference type="CDD" id="cd01557">
    <property type="entry name" value="BCAT_beta_family"/>
    <property type="match status" value="1"/>
</dbReference>
<dbReference type="GO" id="GO:0052656">
    <property type="term" value="F:L-isoleucine-2-oxoglutarate transaminase activity"/>
    <property type="evidence" value="ECO:0007669"/>
    <property type="project" value="RHEA"/>
</dbReference>
<comment type="similarity">
    <text evidence="6 16">Belongs to the class-IV pyridoxal-phosphate-dependent aminotransferase family.</text>
</comment>
<gene>
    <name evidence="19" type="ORF">C0197_00295</name>
</gene>
<keyword evidence="11 18" id="KW-0100">Branched-chain amino acid biosynthesis</keyword>
<evidence type="ECO:0000256" key="11">
    <source>
        <dbReference type="ARBA" id="ARBA00023304"/>
    </source>
</evidence>
<dbReference type="EC" id="2.6.1.42" evidence="18"/>
<dbReference type="EMBL" id="PNIE01000005">
    <property type="protein sequence ID" value="PMP64530.1"/>
    <property type="molecule type" value="Genomic_DNA"/>
</dbReference>
<evidence type="ECO:0000256" key="6">
    <source>
        <dbReference type="ARBA" id="ARBA00009320"/>
    </source>
</evidence>
<comment type="function">
    <text evidence="2">Acts on leucine, isoleucine and valine.</text>
</comment>
<dbReference type="Gene3D" id="3.30.470.10">
    <property type="match status" value="1"/>
</dbReference>
<keyword evidence="10 17" id="KW-0663">Pyridoxal phosphate</keyword>
<evidence type="ECO:0000256" key="16">
    <source>
        <dbReference type="RuleBase" id="RU004106"/>
    </source>
</evidence>
<evidence type="ECO:0000256" key="14">
    <source>
        <dbReference type="ARBA" id="ARBA00049229"/>
    </source>
</evidence>
<organism evidence="19 20">
    <name type="scientific">Caldimicrobium thiodismutans</name>
    <dbReference type="NCBI Taxonomy" id="1653476"/>
    <lineage>
        <taxon>Bacteria</taxon>
        <taxon>Pseudomonadati</taxon>
        <taxon>Thermodesulfobacteriota</taxon>
        <taxon>Thermodesulfobacteria</taxon>
        <taxon>Thermodesulfobacteriales</taxon>
        <taxon>Thermodesulfobacteriaceae</taxon>
        <taxon>Caldimicrobium</taxon>
    </lineage>
</organism>
<comment type="cofactor">
    <cofactor evidence="1 17">
        <name>pyridoxal 5'-phosphate</name>
        <dbReference type="ChEBI" id="CHEBI:597326"/>
    </cofactor>
</comment>
<dbReference type="GO" id="GO:0009099">
    <property type="term" value="P:L-valine biosynthetic process"/>
    <property type="evidence" value="ECO:0007669"/>
    <property type="project" value="UniProtKB-UniPathway"/>
</dbReference>
<dbReference type="InterPro" id="IPR001544">
    <property type="entry name" value="Aminotrans_IV"/>
</dbReference>
<accession>A0A2N7PLC7</accession>
<evidence type="ECO:0000313" key="20">
    <source>
        <dbReference type="Proteomes" id="UP000235731"/>
    </source>
</evidence>
<evidence type="ECO:0000256" key="3">
    <source>
        <dbReference type="ARBA" id="ARBA00004824"/>
    </source>
</evidence>
<proteinExistence type="inferred from homology"/>
<dbReference type="GO" id="GO:0009098">
    <property type="term" value="P:L-leucine biosynthetic process"/>
    <property type="evidence" value="ECO:0007669"/>
    <property type="project" value="UniProtKB-UniPathway"/>
</dbReference>
<dbReference type="GO" id="GO:0009097">
    <property type="term" value="P:isoleucine biosynthetic process"/>
    <property type="evidence" value="ECO:0007669"/>
    <property type="project" value="UniProtKB-UniPathway"/>
</dbReference>
<comment type="catalytic activity">
    <reaction evidence="12 18">
        <text>L-valine + 2-oxoglutarate = 3-methyl-2-oxobutanoate + L-glutamate</text>
        <dbReference type="Rhea" id="RHEA:24813"/>
        <dbReference type="ChEBI" id="CHEBI:11851"/>
        <dbReference type="ChEBI" id="CHEBI:16810"/>
        <dbReference type="ChEBI" id="CHEBI:29985"/>
        <dbReference type="ChEBI" id="CHEBI:57762"/>
        <dbReference type="EC" id="2.6.1.42"/>
    </reaction>
</comment>
<dbReference type="SUPFAM" id="SSF56752">
    <property type="entry name" value="D-aminoacid aminotransferase-like PLP-dependent enzymes"/>
    <property type="match status" value="1"/>
</dbReference>
<keyword evidence="7 18" id="KW-0032">Aminotransferase</keyword>
<comment type="catalytic activity">
    <reaction evidence="13 18">
        <text>L-isoleucine + 2-oxoglutarate = (S)-3-methyl-2-oxopentanoate + L-glutamate</text>
        <dbReference type="Rhea" id="RHEA:24801"/>
        <dbReference type="ChEBI" id="CHEBI:16810"/>
        <dbReference type="ChEBI" id="CHEBI:29985"/>
        <dbReference type="ChEBI" id="CHEBI:35146"/>
        <dbReference type="ChEBI" id="CHEBI:58045"/>
        <dbReference type="EC" id="2.6.1.42"/>
    </reaction>
</comment>
<dbReference type="Proteomes" id="UP000235731">
    <property type="component" value="Unassembled WGS sequence"/>
</dbReference>
<dbReference type="GO" id="GO:0052655">
    <property type="term" value="F:L-valine-2-oxoglutarate transaminase activity"/>
    <property type="evidence" value="ECO:0007669"/>
    <property type="project" value="RHEA"/>
</dbReference>
<dbReference type="AlphaFoldDB" id="A0A2N7PLC7"/>
<evidence type="ECO:0000256" key="4">
    <source>
        <dbReference type="ARBA" id="ARBA00004931"/>
    </source>
</evidence>
<dbReference type="InterPro" id="IPR018300">
    <property type="entry name" value="Aminotrans_IV_CS"/>
</dbReference>
<dbReference type="Pfam" id="PF01063">
    <property type="entry name" value="Aminotran_4"/>
    <property type="match status" value="1"/>
</dbReference>
<comment type="catalytic activity">
    <reaction evidence="14 18">
        <text>L-leucine + 2-oxoglutarate = 4-methyl-2-oxopentanoate + L-glutamate</text>
        <dbReference type="Rhea" id="RHEA:18321"/>
        <dbReference type="ChEBI" id="CHEBI:16810"/>
        <dbReference type="ChEBI" id="CHEBI:17865"/>
        <dbReference type="ChEBI" id="CHEBI:29985"/>
        <dbReference type="ChEBI" id="CHEBI:57427"/>
        <dbReference type="EC" id="2.6.1.42"/>
    </reaction>
</comment>
<keyword evidence="8 18" id="KW-0028">Amino-acid biosynthesis</keyword>
<dbReference type="InterPro" id="IPR005786">
    <property type="entry name" value="B_amino_transII"/>
</dbReference>
<dbReference type="InterPro" id="IPR036038">
    <property type="entry name" value="Aminotransferase-like"/>
</dbReference>
<dbReference type="UniPathway" id="UPA00047">
    <property type="reaction ID" value="UER00058"/>
</dbReference>
<feature type="modified residue" description="N6-(pyridoxal phosphate)lysine" evidence="15">
    <location>
        <position position="195"/>
    </location>
</feature>
<dbReference type="GO" id="GO:0052654">
    <property type="term" value="F:L-leucine-2-oxoglutarate transaminase activity"/>
    <property type="evidence" value="ECO:0007669"/>
    <property type="project" value="RHEA"/>
</dbReference>
<comment type="pathway">
    <text evidence="5">Amino-acid biosynthesis; L-leucine biosynthesis; L-leucine from 3-methyl-2-oxobutanoate: step 4/4.</text>
</comment>
<evidence type="ECO:0000256" key="9">
    <source>
        <dbReference type="ARBA" id="ARBA00022679"/>
    </source>
</evidence>
<dbReference type="UniPathway" id="UPA00048">
    <property type="reaction ID" value="UER00073"/>
</dbReference>
<evidence type="ECO:0000256" key="7">
    <source>
        <dbReference type="ARBA" id="ARBA00022576"/>
    </source>
</evidence>
<dbReference type="PANTHER" id="PTHR11825:SF44">
    <property type="entry name" value="BRANCHED-CHAIN-AMINO-ACID AMINOTRANSFERASE"/>
    <property type="match status" value="1"/>
</dbReference>
<dbReference type="Gene3D" id="3.20.10.10">
    <property type="entry name" value="D-amino Acid Aminotransferase, subunit A, domain 2"/>
    <property type="match status" value="1"/>
</dbReference>
<comment type="caution">
    <text evidence="19">The sequence shown here is derived from an EMBL/GenBank/DDBJ whole genome shotgun (WGS) entry which is preliminary data.</text>
</comment>
<evidence type="ECO:0000256" key="8">
    <source>
        <dbReference type="ARBA" id="ARBA00022605"/>
    </source>
</evidence>
<evidence type="ECO:0000256" key="17">
    <source>
        <dbReference type="RuleBase" id="RU004516"/>
    </source>
</evidence>
<evidence type="ECO:0000256" key="15">
    <source>
        <dbReference type="PIRSR" id="PIRSR006468-1"/>
    </source>
</evidence>
<dbReference type="PIRSF" id="PIRSF006468">
    <property type="entry name" value="BCAT1"/>
    <property type="match status" value="1"/>
</dbReference>
<evidence type="ECO:0000313" key="19">
    <source>
        <dbReference type="EMBL" id="PMP64530.1"/>
    </source>
</evidence>
<evidence type="ECO:0000256" key="5">
    <source>
        <dbReference type="ARBA" id="ARBA00005072"/>
    </source>
</evidence>
<dbReference type="PROSITE" id="PS00770">
    <property type="entry name" value="AA_TRANSFER_CLASS_4"/>
    <property type="match status" value="1"/>
</dbReference>
<evidence type="ECO:0000256" key="13">
    <source>
        <dbReference type="ARBA" id="ARBA00048798"/>
    </source>
</evidence>
<dbReference type="NCBIfam" id="NF009897">
    <property type="entry name" value="PRK13357.1"/>
    <property type="match status" value="1"/>
</dbReference>
<evidence type="ECO:0000256" key="18">
    <source>
        <dbReference type="RuleBase" id="RU004517"/>
    </source>
</evidence>
<evidence type="ECO:0000256" key="2">
    <source>
        <dbReference type="ARBA" id="ARBA00003109"/>
    </source>
</evidence>
<dbReference type="NCBIfam" id="TIGR01123">
    <property type="entry name" value="ilvE_II"/>
    <property type="match status" value="1"/>
</dbReference>
<evidence type="ECO:0000256" key="1">
    <source>
        <dbReference type="ARBA" id="ARBA00001933"/>
    </source>
</evidence>
<reference evidence="19 20" key="1">
    <citation type="submission" date="2018-01" db="EMBL/GenBank/DDBJ databases">
        <title>Metagenomic assembled genomes from two thermal pools in the Uzon Caldera, Kamchatka, Russia.</title>
        <authorList>
            <person name="Wilkins L."/>
            <person name="Ettinger C."/>
        </authorList>
    </citation>
    <scope>NUCLEOTIDE SEQUENCE [LARGE SCALE GENOMIC DNA]</scope>
    <source>
        <strain evidence="19">ZAV-15</strain>
    </source>
</reference>
<keyword evidence="9 18" id="KW-0808">Transferase</keyword>
<evidence type="ECO:0000256" key="12">
    <source>
        <dbReference type="ARBA" id="ARBA00048212"/>
    </source>
</evidence>
<evidence type="ECO:0000256" key="10">
    <source>
        <dbReference type="ARBA" id="ARBA00022898"/>
    </source>
</evidence>
<name>A0A2N7PLC7_9BACT</name>